<feature type="transmembrane region" description="Helical" evidence="5">
    <location>
        <begin position="6"/>
        <end position="31"/>
    </location>
</feature>
<feature type="domain" description="PPM-type phosphatase" evidence="7">
    <location>
        <begin position="319"/>
        <end position="531"/>
    </location>
</feature>
<evidence type="ECO:0000313" key="9">
    <source>
        <dbReference type="Proteomes" id="UP001519343"/>
    </source>
</evidence>
<dbReference type="RefSeq" id="WP_209811505.1">
    <property type="nucleotide sequence ID" value="NZ_JAGGKT010000011.1"/>
</dbReference>
<evidence type="ECO:0000256" key="1">
    <source>
        <dbReference type="ARBA" id="ARBA00004236"/>
    </source>
</evidence>
<dbReference type="PROSITE" id="PS51746">
    <property type="entry name" value="PPM_2"/>
    <property type="match status" value="1"/>
</dbReference>
<keyword evidence="2" id="KW-1003">Cell membrane</keyword>
<evidence type="ECO:0000256" key="4">
    <source>
        <dbReference type="ARBA" id="ARBA00023136"/>
    </source>
</evidence>
<comment type="subcellular location">
    <subcellularLocation>
        <location evidence="1">Cell membrane</location>
    </subcellularLocation>
</comment>
<proteinExistence type="predicted"/>
<dbReference type="EMBL" id="JAGGKT010000011">
    <property type="protein sequence ID" value="MBP1933497.1"/>
    <property type="molecule type" value="Genomic_DNA"/>
</dbReference>
<feature type="transmembrane region" description="Helical" evidence="5">
    <location>
        <begin position="214"/>
        <end position="237"/>
    </location>
</feature>
<reference evidence="8 9" key="1">
    <citation type="submission" date="2021-03" db="EMBL/GenBank/DDBJ databases">
        <title>Genomic Encyclopedia of Type Strains, Phase IV (KMG-IV): sequencing the most valuable type-strain genomes for metagenomic binning, comparative biology and taxonomic classification.</title>
        <authorList>
            <person name="Goeker M."/>
        </authorList>
    </citation>
    <scope>NUCLEOTIDE SEQUENCE [LARGE SCALE GENOMIC DNA]</scope>
    <source>
        <strain evidence="8 9">DSM 24738</strain>
    </source>
</reference>
<dbReference type="Proteomes" id="UP001519343">
    <property type="component" value="Unassembled WGS sequence"/>
</dbReference>
<feature type="transmembrane region" description="Helical" evidence="5">
    <location>
        <begin position="43"/>
        <end position="65"/>
    </location>
</feature>
<evidence type="ECO:0000256" key="2">
    <source>
        <dbReference type="ARBA" id="ARBA00022475"/>
    </source>
</evidence>
<dbReference type="PANTHER" id="PTHR43156:SF2">
    <property type="entry name" value="STAGE II SPORULATION PROTEIN E"/>
    <property type="match status" value="1"/>
</dbReference>
<dbReference type="InterPro" id="IPR001932">
    <property type="entry name" value="PPM-type_phosphatase-like_dom"/>
</dbReference>
<accession>A0ABS4GT87</accession>
<feature type="transmembrane region" description="Helical" evidence="5">
    <location>
        <begin position="96"/>
        <end position="117"/>
    </location>
</feature>
<gene>
    <name evidence="8" type="ORF">J2Z37_003510</name>
</gene>
<evidence type="ECO:0000259" key="6">
    <source>
        <dbReference type="PROSITE" id="PS50885"/>
    </source>
</evidence>
<name>A0ABS4GT87_9BACL</name>
<keyword evidence="3" id="KW-0378">Hydrolase</keyword>
<keyword evidence="4 5" id="KW-0472">Membrane</keyword>
<feature type="domain" description="HAMP" evidence="6">
    <location>
        <begin position="263"/>
        <end position="292"/>
    </location>
</feature>
<keyword evidence="5" id="KW-1133">Transmembrane helix</keyword>
<feature type="transmembrane region" description="Helical" evidence="5">
    <location>
        <begin position="137"/>
        <end position="159"/>
    </location>
</feature>
<evidence type="ECO:0000313" key="8">
    <source>
        <dbReference type="EMBL" id="MBP1933497.1"/>
    </source>
</evidence>
<dbReference type="InterPro" id="IPR003660">
    <property type="entry name" value="HAMP_dom"/>
</dbReference>
<evidence type="ECO:0000259" key="7">
    <source>
        <dbReference type="PROSITE" id="PS51746"/>
    </source>
</evidence>
<protein>
    <submittedName>
        <fullName evidence="8">Serine phosphatase RsbU (Regulator of sigma subunit)</fullName>
    </submittedName>
</protein>
<dbReference type="Gene3D" id="3.60.40.10">
    <property type="entry name" value="PPM-type phosphatase domain"/>
    <property type="match status" value="1"/>
</dbReference>
<sequence>MKFSKLFVPLFFLYLGIALFGALIITLGNLYINGSTIAKLLKYNLKAIAVQVLFLLVLFQIFSLVRLKTIWKPKHSEQVKDSLIWQRLLYFPSETFWSMVIFGLLAGPLFHIFDLLLRRRSIAMLTQWEWLSQIKSFFYEQAIVLMLAILLYTFIRRLLRPYILQLPVETMKEMKPRTLVYHFAIIFSSLFLVSLFSILWYIFNRSLQGKSIDLWVLLAITGFITLFSCSIFTVHVLEFRREIRIFIDRIYSLLNSERKSIHAKIPVMSRDETGQLSLVFNRLQERIQHEYEDIERDLQLANAVQQKLLPSPYATFEHFQVAASFQPYKEIGGDFYDLIQFSPQRFAFVIGDVSGKGMPAALVMSATLVLLRTEIKRGGTPAEILERVNKELEEIVQGEMFVTLGLGMIDTQNKNLRYASAGHLAPYLVRNGQPQPLKVSSLPLGIDPDEIYREEEVSLLDGDTLVLYTDGLIENFSLKDYSTGFDALESWIKQWDPGLSIEDKLQLLLAQRALMQSQGTEDDCTVLLIGCGKVVKTNEHPKPIW</sequence>
<dbReference type="Pfam" id="PF07228">
    <property type="entry name" value="SpoIIE"/>
    <property type="match status" value="1"/>
</dbReference>
<dbReference type="SMART" id="SM00331">
    <property type="entry name" value="PP2C_SIG"/>
    <property type="match status" value="1"/>
</dbReference>
<evidence type="ECO:0000256" key="3">
    <source>
        <dbReference type="ARBA" id="ARBA00022801"/>
    </source>
</evidence>
<dbReference type="PROSITE" id="PS50885">
    <property type="entry name" value="HAMP"/>
    <property type="match status" value="1"/>
</dbReference>
<dbReference type="SUPFAM" id="SSF81606">
    <property type="entry name" value="PP2C-like"/>
    <property type="match status" value="1"/>
</dbReference>
<organism evidence="8 9">
    <name type="scientific">Ammoniphilus resinae</name>
    <dbReference type="NCBI Taxonomy" id="861532"/>
    <lineage>
        <taxon>Bacteria</taxon>
        <taxon>Bacillati</taxon>
        <taxon>Bacillota</taxon>
        <taxon>Bacilli</taxon>
        <taxon>Bacillales</taxon>
        <taxon>Paenibacillaceae</taxon>
        <taxon>Aneurinibacillus group</taxon>
        <taxon>Ammoniphilus</taxon>
    </lineage>
</organism>
<comment type="caution">
    <text evidence="8">The sequence shown here is derived from an EMBL/GenBank/DDBJ whole genome shotgun (WGS) entry which is preliminary data.</text>
</comment>
<dbReference type="InterPro" id="IPR052016">
    <property type="entry name" value="Bact_Sigma-Reg"/>
</dbReference>
<feature type="transmembrane region" description="Helical" evidence="5">
    <location>
        <begin position="179"/>
        <end position="202"/>
    </location>
</feature>
<evidence type="ECO:0000256" key="5">
    <source>
        <dbReference type="SAM" id="Phobius"/>
    </source>
</evidence>
<dbReference type="PANTHER" id="PTHR43156">
    <property type="entry name" value="STAGE II SPORULATION PROTEIN E-RELATED"/>
    <property type="match status" value="1"/>
</dbReference>
<keyword evidence="9" id="KW-1185">Reference proteome</keyword>
<dbReference type="InterPro" id="IPR036457">
    <property type="entry name" value="PPM-type-like_dom_sf"/>
</dbReference>
<keyword evidence="5" id="KW-0812">Transmembrane</keyword>